<reference evidence="2 3" key="1">
    <citation type="submission" date="2019-02" db="EMBL/GenBank/DDBJ databases">
        <title>Genome sequencing of the rare red list fungi Antrodiella citrinella (Flaviporus citrinellus).</title>
        <authorList>
            <person name="Buettner E."/>
            <person name="Kellner H."/>
        </authorList>
    </citation>
    <scope>NUCLEOTIDE SEQUENCE [LARGE SCALE GENOMIC DNA]</scope>
    <source>
        <strain evidence="2 3">DSM 108506</strain>
    </source>
</reference>
<evidence type="ECO:0000313" key="2">
    <source>
        <dbReference type="EMBL" id="THH32834.1"/>
    </source>
</evidence>
<dbReference type="CDD" id="cd18186">
    <property type="entry name" value="BTB_POZ_ZBTB_KLHL-like"/>
    <property type="match status" value="1"/>
</dbReference>
<sequence length="249" mass="28523">MQPTQSEGAYTVVSVSRDEEFYFDDSLVVFLVEERLFRVHSHFLIRDSEFFRGLFSLPQPPDTAEGHNDMKPIKLEGVTVHEFKCLLRFLYSGMYGPIISSPEDWIALLSLSTRYVFDKIRDLAIQELSMKVLDPIKKIVLADRHNVPQWLSAAYVDLCKRPEPLTEREADELGLKTVVRVARAREIVREKKYVSASQRSYFPHDRIYAFNDTGILEIVHSVWPESIVKSEKVGTSPTGGLGMPPTLQF</sequence>
<dbReference type="Pfam" id="PF00651">
    <property type="entry name" value="BTB"/>
    <property type="match status" value="1"/>
</dbReference>
<organism evidence="2 3">
    <name type="scientific">Antrodiella citrinella</name>
    <dbReference type="NCBI Taxonomy" id="2447956"/>
    <lineage>
        <taxon>Eukaryota</taxon>
        <taxon>Fungi</taxon>
        <taxon>Dikarya</taxon>
        <taxon>Basidiomycota</taxon>
        <taxon>Agaricomycotina</taxon>
        <taxon>Agaricomycetes</taxon>
        <taxon>Polyporales</taxon>
        <taxon>Steccherinaceae</taxon>
        <taxon>Antrodiella</taxon>
    </lineage>
</organism>
<feature type="domain" description="BTB" evidence="1">
    <location>
        <begin position="26"/>
        <end position="93"/>
    </location>
</feature>
<dbReference type="InterPro" id="IPR000210">
    <property type="entry name" value="BTB/POZ_dom"/>
</dbReference>
<dbReference type="SUPFAM" id="SSF54695">
    <property type="entry name" value="POZ domain"/>
    <property type="match status" value="1"/>
</dbReference>
<evidence type="ECO:0000259" key="1">
    <source>
        <dbReference type="PROSITE" id="PS50097"/>
    </source>
</evidence>
<name>A0A4S4N1N8_9APHY</name>
<dbReference type="SMART" id="SM00225">
    <property type="entry name" value="BTB"/>
    <property type="match status" value="1"/>
</dbReference>
<comment type="caution">
    <text evidence="2">The sequence shown here is derived from an EMBL/GenBank/DDBJ whole genome shotgun (WGS) entry which is preliminary data.</text>
</comment>
<accession>A0A4S4N1N8</accession>
<evidence type="ECO:0000313" key="3">
    <source>
        <dbReference type="Proteomes" id="UP000308730"/>
    </source>
</evidence>
<dbReference type="PROSITE" id="PS50097">
    <property type="entry name" value="BTB"/>
    <property type="match status" value="1"/>
</dbReference>
<dbReference type="InterPro" id="IPR011333">
    <property type="entry name" value="SKP1/BTB/POZ_sf"/>
</dbReference>
<protein>
    <recommendedName>
        <fullName evidence="1">BTB domain-containing protein</fullName>
    </recommendedName>
</protein>
<dbReference type="Proteomes" id="UP000308730">
    <property type="component" value="Unassembled WGS sequence"/>
</dbReference>
<dbReference type="AlphaFoldDB" id="A0A4S4N1N8"/>
<gene>
    <name evidence="2" type="ORF">EUX98_g1333</name>
</gene>
<dbReference type="OrthoDB" id="3223751at2759"/>
<dbReference type="EMBL" id="SGPM01000014">
    <property type="protein sequence ID" value="THH32834.1"/>
    <property type="molecule type" value="Genomic_DNA"/>
</dbReference>
<proteinExistence type="predicted"/>
<dbReference type="Gene3D" id="3.30.710.10">
    <property type="entry name" value="Potassium Channel Kv1.1, Chain A"/>
    <property type="match status" value="1"/>
</dbReference>
<keyword evidence="3" id="KW-1185">Reference proteome</keyword>